<protein>
    <recommendedName>
        <fullName evidence="6">Ribosomal RNA small subunit methyltransferase G</fullName>
        <ecNumber evidence="6">2.1.1.-</ecNumber>
    </recommendedName>
    <alternativeName>
        <fullName evidence="6">16S rRNA 7-methylguanosine methyltransferase</fullName>
        <shortName evidence="6">16S rRNA m7G methyltransferase</shortName>
    </alternativeName>
</protein>
<dbReference type="NCBIfam" id="TIGR00138">
    <property type="entry name" value="rsmG_gidB"/>
    <property type="match status" value="1"/>
</dbReference>
<evidence type="ECO:0000313" key="8">
    <source>
        <dbReference type="Proteomes" id="UP001281130"/>
    </source>
</evidence>
<feature type="binding site" evidence="6">
    <location>
        <position position="86"/>
    </location>
    <ligand>
        <name>S-adenosyl-L-methionine</name>
        <dbReference type="ChEBI" id="CHEBI:59789"/>
    </ligand>
</feature>
<dbReference type="GO" id="GO:0005829">
    <property type="term" value="C:cytosol"/>
    <property type="evidence" value="ECO:0007669"/>
    <property type="project" value="TreeGrafter"/>
</dbReference>
<proteinExistence type="inferred from homology"/>
<dbReference type="HAMAP" id="MF_00074">
    <property type="entry name" value="16SrRNA_methyltr_G"/>
    <property type="match status" value="1"/>
</dbReference>
<keyword evidence="3 6" id="KW-0489">Methyltransferase</keyword>
<comment type="subcellular location">
    <subcellularLocation>
        <location evidence="6">Cytoplasm</location>
    </subcellularLocation>
</comment>
<keyword evidence="1 6" id="KW-0963">Cytoplasm</keyword>
<dbReference type="PANTHER" id="PTHR31760:SF0">
    <property type="entry name" value="S-ADENOSYL-L-METHIONINE-DEPENDENT METHYLTRANSFERASES SUPERFAMILY PROTEIN"/>
    <property type="match status" value="1"/>
</dbReference>
<comment type="similarity">
    <text evidence="6">Belongs to the methyltransferase superfamily. RNA methyltransferase RsmG family.</text>
</comment>
<comment type="function">
    <text evidence="6">Specifically methylates the N7 position of a guanine in 16S rRNA.</text>
</comment>
<dbReference type="Pfam" id="PF02527">
    <property type="entry name" value="GidB"/>
    <property type="match status" value="1"/>
</dbReference>
<dbReference type="EMBL" id="JAWXXX010000001">
    <property type="protein sequence ID" value="MDX5892690.1"/>
    <property type="molecule type" value="Genomic_DNA"/>
</dbReference>
<dbReference type="InterPro" id="IPR029063">
    <property type="entry name" value="SAM-dependent_MTases_sf"/>
</dbReference>
<dbReference type="Gene3D" id="3.40.50.150">
    <property type="entry name" value="Vaccinia Virus protein VP39"/>
    <property type="match status" value="1"/>
</dbReference>
<feature type="binding site" evidence="6">
    <location>
        <begin position="137"/>
        <end position="138"/>
    </location>
    <ligand>
        <name>S-adenosyl-L-methionine</name>
        <dbReference type="ChEBI" id="CHEBI:59789"/>
    </ligand>
</feature>
<dbReference type="AlphaFoldDB" id="A0AB35SYY3"/>
<feature type="binding site" evidence="6">
    <location>
        <begin position="109"/>
        <end position="111"/>
    </location>
    <ligand>
        <name>S-adenosyl-L-methionine</name>
        <dbReference type="ChEBI" id="CHEBI:59789"/>
    </ligand>
</feature>
<dbReference type="Proteomes" id="UP001281130">
    <property type="component" value="Unassembled WGS sequence"/>
</dbReference>
<keyword evidence="4 6" id="KW-0808">Transferase</keyword>
<dbReference type="GO" id="GO:0070043">
    <property type="term" value="F:rRNA (guanine-N7-)-methyltransferase activity"/>
    <property type="evidence" value="ECO:0007669"/>
    <property type="project" value="UniProtKB-UniRule"/>
</dbReference>
<dbReference type="InterPro" id="IPR003682">
    <property type="entry name" value="rRNA_ssu_MeTfrase_G"/>
</dbReference>
<organism evidence="7 8">
    <name type="scientific">Rubrobacter radiotolerans</name>
    <name type="common">Arthrobacter radiotolerans</name>
    <dbReference type="NCBI Taxonomy" id="42256"/>
    <lineage>
        <taxon>Bacteria</taxon>
        <taxon>Bacillati</taxon>
        <taxon>Actinomycetota</taxon>
        <taxon>Rubrobacteria</taxon>
        <taxon>Rubrobacterales</taxon>
        <taxon>Rubrobacteraceae</taxon>
        <taxon>Rubrobacter</taxon>
    </lineage>
</organism>
<dbReference type="SUPFAM" id="SSF53335">
    <property type="entry name" value="S-adenosyl-L-methionine-dependent methyltransferases"/>
    <property type="match status" value="1"/>
</dbReference>
<gene>
    <name evidence="6 7" type="primary">rsmG</name>
    <name evidence="7" type="ORF">SIL72_01475</name>
</gene>
<comment type="caution">
    <text evidence="7">The sequence shown here is derived from an EMBL/GenBank/DDBJ whole genome shotgun (WGS) entry which is preliminary data.</text>
</comment>
<dbReference type="PIRSF" id="PIRSF003078">
    <property type="entry name" value="GidB"/>
    <property type="match status" value="1"/>
</dbReference>
<evidence type="ECO:0000256" key="2">
    <source>
        <dbReference type="ARBA" id="ARBA00022552"/>
    </source>
</evidence>
<feature type="binding site" evidence="6">
    <location>
        <position position="91"/>
    </location>
    <ligand>
        <name>S-adenosyl-L-methionine</name>
        <dbReference type="ChEBI" id="CHEBI:59789"/>
    </ligand>
</feature>
<dbReference type="RefSeq" id="WP_159449948.1">
    <property type="nucleotide sequence ID" value="NZ_CP007514.1"/>
</dbReference>
<name>A0AB35SYY3_RUBRA</name>
<keyword evidence="5 6" id="KW-0949">S-adenosyl-L-methionine</keyword>
<feature type="binding site" evidence="6">
    <location>
        <position position="156"/>
    </location>
    <ligand>
        <name>S-adenosyl-L-methionine</name>
        <dbReference type="ChEBI" id="CHEBI:59789"/>
    </ligand>
</feature>
<evidence type="ECO:0000256" key="6">
    <source>
        <dbReference type="HAMAP-Rule" id="MF_00074"/>
    </source>
</evidence>
<evidence type="ECO:0000256" key="3">
    <source>
        <dbReference type="ARBA" id="ARBA00022603"/>
    </source>
</evidence>
<dbReference type="PANTHER" id="PTHR31760">
    <property type="entry name" value="S-ADENOSYL-L-METHIONINE-DEPENDENT METHYLTRANSFERASES SUPERFAMILY PROTEIN"/>
    <property type="match status" value="1"/>
</dbReference>
<evidence type="ECO:0000256" key="5">
    <source>
        <dbReference type="ARBA" id="ARBA00022691"/>
    </source>
</evidence>
<accession>A0AB35SYY3</accession>
<evidence type="ECO:0000256" key="4">
    <source>
        <dbReference type="ARBA" id="ARBA00022679"/>
    </source>
</evidence>
<keyword evidence="2 6" id="KW-0698">rRNA processing</keyword>
<evidence type="ECO:0000256" key="1">
    <source>
        <dbReference type="ARBA" id="ARBA00022490"/>
    </source>
</evidence>
<dbReference type="EC" id="2.1.1.-" evidence="6"/>
<sequence length="251" mass="27416">MKHAEENATRLLDEYCSELNAVAGFRVESAEIAKLARFAVLLSSYKDSNVVGTRDLEVILAQHVMDSLSCLQLPQFARAERVVDIGSGAGLPGIPLAICRAEAELALIESTGKKVRFQRQAVQSLQLENVLCVNGRVEEVARENAHRGSYQIAVSRALGSLPVLAEYGLPLVEPGGLVVCMKGKVQQEEMEAGKAALRELGGELCSVERLRRLGMQDERQRSLVVLRKTRETPDIYPRKTGVPAKKPLGQA</sequence>
<evidence type="ECO:0000313" key="7">
    <source>
        <dbReference type="EMBL" id="MDX5892690.1"/>
    </source>
</evidence>
<reference evidence="7" key="1">
    <citation type="submission" date="2023-11" db="EMBL/GenBank/DDBJ databases">
        <title>MicrobeMod: A computational toolkit for identifying prokaryotic methylation and restriction-modification with nanopore sequencing.</title>
        <authorList>
            <person name="Crits-Christoph A."/>
            <person name="Kang S.C."/>
            <person name="Lee H."/>
            <person name="Ostrov N."/>
        </authorList>
    </citation>
    <scope>NUCLEOTIDE SEQUENCE</scope>
    <source>
        <strain evidence="7">ATCC 51242</strain>
    </source>
</reference>